<dbReference type="Proteomes" id="UP000299102">
    <property type="component" value="Unassembled WGS sequence"/>
</dbReference>
<gene>
    <name evidence="2" type="ORF">EVAR_49894_1</name>
</gene>
<evidence type="ECO:0000313" key="2">
    <source>
        <dbReference type="EMBL" id="GBP69642.1"/>
    </source>
</evidence>
<feature type="compositionally biased region" description="Acidic residues" evidence="1">
    <location>
        <begin position="13"/>
        <end position="31"/>
    </location>
</feature>
<proteinExistence type="predicted"/>
<dbReference type="AlphaFoldDB" id="A0A4C1Y484"/>
<name>A0A4C1Y484_EUMVA</name>
<evidence type="ECO:0000313" key="3">
    <source>
        <dbReference type="Proteomes" id="UP000299102"/>
    </source>
</evidence>
<reference evidence="2 3" key="1">
    <citation type="journal article" date="2019" name="Commun. Biol.">
        <title>The bagworm genome reveals a unique fibroin gene that provides high tensile strength.</title>
        <authorList>
            <person name="Kono N."/>
            <person name="Nakamura H."/>
            <person name="Ohtoshi R."/>
            <person name="Tomita M."/>
            <person name="Numata K."/>
            <person name="Arakawa K."/>
        </authorList>
    </citation>
    <scope>NUCLEOTIDE SEQUENCE [LARGE SCALE GENOMIC DNA]</scope>
</reference>
<comment type="caution">
    <text evidence="2">The sequence shown here is derived from an EMBL/GenBank/DDBJ whole genome shotgun (WGS) entry which is preliminary data.</text>
</comment>
<evidence type="ECO:0000256" key="1">
    <source>
        <dbReference type="SAM" id="MobiDB-lite"/>
    </source>
</evidence>
<protein>
    <submittedName>
        <fullName evidence="2">Uncharacterized protein</fullName>
    </submittedName>
</protein>
<sequence>MSDSDIEFSVGEVSDDEESCSEFEDDVEEVSDCGTSMSTPPPRAHDARRDMLTSAVTDAVTMSGAGLSEA</sequence>
<accession>A0A4C1Y484</accession>
<dbReference type="EMBL" id="BGZK01001048">
    <property type="protein sequence ID" value="GBP69642.1"/>
    <property type="molecule type" value="Genomic_DNA"/>
</dbReference>
<keyword evidence="3" id="KW-1185">Reference proteome</keyword>
<feature type="region of interest" description="Disordered" evidence="1">
    <location>
        <begin position="1"/>
        <end position="47"/>
    </location>
</feature>
<organism evidence="2 3">
    <name type="scientific">Eumeta variegata</name>
    <name type="common">Bagworm moth</name>
    <name type="synonym">Eumeta japonica</name>
    <dbReference type="NCBI Taxonomy" id="151549"/>
    <lineage>
        <taxon>Eukaryota</taxon>
        <taxon>Metazoa</taxon>
        <taxon>Ecdysozoa</taxon>
        <taxon>Arthropoda</taxon>
        <taxon>Hexapoda</taxon>
        <taxon>Insecta</taxon>
        <taxon>Pterygota</taxon>
        <taxon>Neoptera</taxon>
        <taxon>Endopterygota</taxon>
        <taxon>Lepidoptera</taxon>
        <taxon>Glossata</taxon>
        <taxon>Ditrysia</taxon>
        <taxon>Tineoidea</taxon>
        <taxon>Psychidae</taxon>
        <taxon>Oiketicinae</taxon>
        <taxon>Eumeta</taxon>
    </lineage>
</organism>